<dbReference type="GO" id="GO:0005524">
    <property type="term" value="F:ATP binding"/>
    <property type="evidence" value="ECO:0007669"/>
    <property type="project" value="InterPro"/>
</dbReference>
<accession>A0A9W6TQ62</accession>
<dbReference type="Gene3D" id="1.10.510.10">
    <property type="entry name" value="Transferase(Phosphotransferase) domain 1"/>
    <property type="match status" value="1"/>
</dbReference>
<dbReference type="SUPFAM" id="SSF56112">
    <property type="entry name" value="Protein kinase-like (PK-like)"/>
    <property type="match status" value="1"/>
</dbReference>
<comment type="caution">
    <text evidence="2">The sequence shown here is derived from an EMBL/GenBank/DDBJ whole genome shotgun (WGS) entry which is preliminary data.</text>
</comment>
<dbReference type="OrthoDB" id="6219513at2759"/>
<dbReference type="InterPro" id="IPR011009">
    <property type="entry name" value="Kinase-like_dom_sf"/>
</dbReference>
<dbReference type="Pfam" id="PF07714">
    <property type="entry name" value="PK_Tyr_Ser-Thr"/>
    <property type="match status" value="1"/>
</dbReference>
<dbReference type="PROSITE" id="PS50011">
    <property type="entry name" value="PROTEIN_KINASE_DOM"/>
    <property type="match status" value="1"/>
</dbReference>
<gene>
    <name evidence="2" type="ORF">Plil01_000642700</name>
</gene>
<dbReference type="GO" id="GO:0004672">
    <property type="term" value="F:protein kinase activity"/>
    <property type="evidence" value="ECO:0007669"/>
    <property type="project" value="InterPro"/>
</dbReference>
<keyword evidence="3" id="KW-1185">Reference proteome</keyword>
<evidence type="ECO:0000313" key="3">
    <source>
        <dbReference type="Proteomes" id="UP001165083"/>
    </source>
</evidence>
<reference evidence="2" key="1">
    <citation type="submission" date="2023-04" db="EMBL/GenBank/DDBJ databases">
        <title>Phytophthora lilii NBRC 32176.</title>
        <authorList>
            <person name="Ichikawa N."/>
            <person name="Sato H."/>
            <person name="Tonouchi N."/>
        </authorList>
    </citation>
    <scope>NUCLEOTIDE SEQUENCE</scope>
    <source>
        <strain evidence="2">NBRC 32176</strain>
    </source>
</reference>
<evidence type="ECO:0000313" key="2">
    <source>
        <dbReference type="EMBL" id="GMF17531.1"/>
    </source>
</evidence>
<name>A0A9W6TQ62_9STRA</name>
<dbReference type="InterPro" id="IPR000719">
    <property type="entry name" value="Prot_kinase_dom"/>
</dbReference>
<protein>
    <submittedName>
        <fullName evidence="2">Unnamed protein product</fullName>
    </submittedName>
</protein>
<dbReference type="AlphaFoldDB" id="A0A9W6TQ62"/>
<dbReference type="InterPro" id="IPR001245">
    <property type="entry name" value="Ser-Thr/Tyr_kinase_cat_dom"/>
</dbReference>
<proteinExistence type="predicted"/>
<dbReference type="Proteomes" id="UP001165083">
    <property type="component" value="Unassembled WGS sequence"/>
</dbReference>
<feature type="domain" description="Protein kinase" evidence="1">
    <location>
        <begin position="1"/>
        <end position="90"/>
    </location>
</feature>
<dbReference type="EMBL" id="BSXW01000285">
    <property type="protein sequence ID" value="GMF17531.1"/>
    <property type="molecule type" value="Genomic_DNA"/>
</dbReference>
<sequence length="90" mass="10445">MLDNMLQQNVCFKSRNTAEEVQELAEEIELNASLEHPHICRFVGVSWNSLNNLTMVTEYFPVGDLQRYLKSSGDLLSWPKDKIYMGDWCC</sequence>
<evidence type="ECO:0000259" key="1">
    <source>
        <dbReference type="PROSITE" id="PS50011"/>
    </source>
</evidence>
<organism evidence="2 3">
    <name type="scientific">Phytophthora lilii</name>
    <dbReference type="NCBI Taxonomy" id="2077276"/>
    <lineage>
        <taxon>Eukaryota</taxon>
        <taxon>Sar</taxon>
        <taxon>Stramenopiles</taxon>
        <taxon>Oomycota</taxon>
        <taxon>Peronosporomycetes</taxon>
        <taxon>Peronosporales</taxon>
        <taxon>Peronosporaceae</taxon>
        <taxon>Phytophthora</taxon>
    </lineage>
</organism>